<dbReference type="Pfam" id="PF00271">
    <property type="entry name" value="Helicase_C"/>
    <property type="match status" value="1"/>
</dbReference>
<dbReference type="Gene3D" id="3.40.50.300">
    <property type="entry name" value="P-loop containing nucleotide triphosphate hydrolases"/>
    <property type="match status" value="1"/>
</dbReference>
<proteinExistence type="predicted"/>
<dbReference type="InterPro" id="IPR027417">
    <property type="entry name" value="P-loop_NTPase"/>
</dbReference>
<dbReference type="Proteomes" id="UP000269721">
    <property type="component" value="Unassembled WGS sequence"/>
</dbReference>
<evidence type="ECO:0000313" key="3">
    <source>
        <dbReference type="Proteomes" id="UP000269721"/>
    </source>
</evidence>
<accession>A0A4P9WAH6</accession>
<dbReference type="PANTHER" id="PTHR47958">
    <property type="entry name" value="ATP-DEPENDENT RNA HELICASE DBP3"/>
    <property type="match status" value="1"/>
</dbReference>
<dbReference type="PROSITE" id="PS51194">
    <property type="entry name" value="HELICASE_CTER"/>
    <property type="match status" value="1"/>
</dbReference>
<dbReference type="SUPFAM" id="SSF52540">
    <property type="entry name" value="P-loop containing nucleoside triphosphate hydrolases"/>
    <property type="match status" value="1"/>
</dbReference>
<organism evidence="2 3">
    <name type="scientific">Blyttiomyces helicus</name>
    <dbReference type="NCBI Taxonomy" id="388810"/>
    <lineage>
        <taxon>Eukaryota</taxon>
        <taxon>Fungi</taxon>
        <taxon>Fungi incertae sedis</taxon>
        <taxon>Chytridiomycota</taxon>
        <taxon>Chytridiomycota incertae sedis</taxon>
        <taxon>Chytridiomycetes</taxon>
        <taxon>Chytridiomycetes incertae sedis</taxon>
        <taxon>Blyttiomyces</taxon>
    </lineage>
</organism>
<reference evidence="3" key="1">
    <citation type="journal article" date="2018" name="Nat. Microbiol.">
        <title>Leveraging single-cell genomics to expand the fungal tree of life.</title>
        <authorList>
            <person name="Ahrendt S.R."/>
            <person name="Quandt C.A."/>
            <person name="Ciobanu D."/>
            <person name="Clum A."/>
            <person name="Salamov A."/>
            <person name="Andreopoulos B."/>
            <person name="Cheng J.F."/>
            <person name="Woyke T."/>
            <person name="Pelin A."/>
            <person name="Henrissat B."/>
            <person name="Reynolds N.K."/>
            <person name="Benny G.L."/>
            <person name="Smith M.E."/>
            <person name="James T.Y."/>
            <person name="Grigoriev I.V."/>
        </authorList>
    </citation>
    <scope>NUCLEOTIDE SEQUENCE [LARGE SCALE GENOMIC DNA]</scope>
</reference>
<name>A0A4P9WAH6_9FUNG</name>
<evidence type="ECO:0000313" key="2">
    <source>
        <dbReference type="EMBL" id="RKO88513.1"/>
    </source>
</evidence>
<evidence type="ECO:0000259" key="1">
    <source>
        <dbReference type="PROSITE" id="PS51194"/>
    </source>
</evidence>
<keyword evidence="3" id="KW-1185">Reference proteome</keyword>
<sequence>KLDTLFDLFENCTITQTVIFCNTLSKADWRTEMNAREFNCALVHGEMTQGERDIAMKFRDGCFRVLITTDLRARGIDVQHVHVVINYDLPTNRENYI</sequence>
<feature type="non-terminal residue" evidence="2">
    <location>
        <position position="1"/>
    </location>
</feature>
<dbReference type="GO" id="GO:0016787">
    <property type="term" value="F:hydrolase activity"/>
    <property type="evidence" value="ECO:0007669"/>
    <property type="project" value="UniProtKB-KW"/>
</dbReference>
<keyword evidence="2" id="KW-0378">Hydrolase</keyword>
<dbReference type="SMART" id="SM00490">
    <property type="entry name" value="HELICc"/>
    <property type="match status" value="1"/>
</dbReference>
<protein>
    <submittedName>
        <fullName evidence="2">P-loop containing nucleoside triphosphate hydrolase protein</fullName>
    </submittedName>
</protein>
<dbReference type="OrthoDB" id="10265785at2759"/>
<dbReference type="CDD" id="cd18787">
    <property type="entry name" value="SF2_C_DEAD"/>
    <property type="match status" value="1"/>
</dbReference>
<dbReference type="EMBL" id="KZ996665">
    <property type="protein sequence ID" value="RKO88513.1"/>
    <property type="molecule type" value="Genomic_DNA"/>
</dbReference>
<dbReference type="AlphaFoldDB" id="A0A4P9WAH6"/>
<feature type="domain" description="Helicase C-terminal" evidence="1">
    <location>
        <begin position="4"/>
        <end position="97"/>
    </location>
</feature>
<gene>
    <name evidence="2" type="ORF">BDK51DRAFT_7356</name>
</gene>
<dbReference type="InterPro" id="IPR001650">
    <property type="entry name" value="Helicase_C-like"/>
</dbReference>
<feature type="non-terminal residue" evidence="2">
    <location>
        <position position="97"/>
    </location>
</feature>